<organism evidence="3 4">
    <name type="scientific">Candidatus Roizmanbacteria bacterium CG22_combo_CG10-13_8_21_14_all_38_20</name>
    <dbReference type="NCBI Taxonomy" id="1974862"/>
    <lineage>
        <taxon>Bacteria</taxon>
        <taxon>Candidatus Roizmaniibacteriota</taxon>
    </lineage>
</organism>
<dbReference type="InterPro" id="IPR043725">
    <property type="entry name" value="DUF5667"/>
</dbReference>
<accession>A0A2H0BXJ4</accession>
<feature type="domain" description="DUF5667" evidence="2">
    <location>
        <begin position="48"/>
        <end position="141"/>
    </location>
</feature>
<dbReference type="AlphaFoldDB" id="A0A2H0BXJ4"/>
<dbReference type="Proteomes" id="UP000231246">
    <property type="component" value="Unassembled WGS sequence"/>
</dbReference>
<gene>
    <name evidence="3" type="ORF">COW99_02675</name>
</gene>
<dbReference type="EMBL" id="PCTA01000017">
    <property type="protein sequence ID" value="PIP61760.1"/>
    <property type="molecule type" value="Genomic_DNA"/>
</dbReference>
<protein>
    <recommendedName>
        <fullName evidence="2">DUF5667 domain-containing protein</fullName>
    </recommendedName>
</protein>
<dbReference type="Pfam" id="PF18915">
    <property type="entry name" value="DUF5667"/>
    <property type="match status" value="1"/>
</dbReference>
<keyword evidence="1" id="KW-0732">Signal</keyword>
<proteinExistence type="predicted"/>
<sequence>MKNVIIGLTTFVLLLTINSSVFAQEDMEDKIGAPEASITAEYKLPYPGMLPDSPFYKLKTLRDKIVLGLISDHNKKAAKYLEMADKQLYSALKVAEKGNVPLALHTAFKGEHNMTLLVDNLRAVLYSGGDMDFKVISQAHQASAKHQELLQGMMGRGQENEKEQFAVIMEFSTRNNNQLSKLEEEATYSADLLMDEFPDQPTQ</sequence>
<feature type="signal peptide" evidence="1">
    <location>
        <begin position="1"/>
        <end position="23"/>
    </location>
</feature>
<evidence type="ECO:0000256" key="1">
    <source>
        <dbReference type="SAM" id="SignalP"/>
    </source>
</evidence>
<feature type="chain" id="PRO_5013634723" description="DUF5667 domain-containing protein" evidence="1">
    <location>
        <begin position="24"/>
        <end position="203"/>
    </location>
</feature>
<name>A0A2H0BXJ4_9BACT</name>
<evidence type="ECO:0000259" key="2">
    <source>
        <dbReference type="Pfam" id="PF18915"/>
    </source>
</evidence>
<reference evidence="3 4" key="1">
    <citation type="submission" date="2017-09" db="EMBL/GenBank/DDBJ databases">
        <title>Depth-based differentiation of microbial function through sediment-hosted aquifers and enrichment of novel symbionts in the deep terrestrial subsurface.</title>
        <authorList>
            <person name="Probst A.J."/>
            <person name="Ladd B."/>
            <person name="Jarett J.K."/>
            <person name="Geller-Mcgrath D.E."/>
            <person name="Sieber C.M."/>
            <person name="Emerson J.B."/>
            <person name="Anantharaman K."/>
            <person name="Thomas B.C."/>
            <person name="Malmstrom R."/>
            <person name="Stieglmeier M."/>
            <person name="Klingl A."/>
            <person name="Woyke T."/>
            <person name="Ryan C.M."/>
            <person name="Banfield J.F."/>
        </authorList>
    </citation>
    <scope>NUCLEOTIDE SEQUENCE [LARGE SCALE GENOMIC DNA]</scope>
    <source>
        <strain evidence="3">CG22_combo_CG10-13_8_21_14_all_38_20</strain>
    </source>
</reference>
<evidence type="ECO:0000313" key="3">
    <source>
        <dbReference type="EMBL" id="PIP61760.1"/>
    </source>
</evidence>
<comment type="caution">
    <text evidence="3">The sequence shown here is derived from an EMBL/GenBank/DDBJ whole genome shotgun (WGS) entry which is preliminary data.</text>
</comment>
<evidence type="ECO:0000313" key="4">
    <source>
        <dbReference type="Proteomes" id="UP000231246"/>
    </source>
</evidence>